<dbReference type="InterPro" id="IPR002129">
    <property type="entry name" value="PyrdxlP-dep_de-COase"/>
</dbReference>
<protein>
    <recommendedName>
        <fullName evidence="9">Aromatic-L-amino-acid decarboxylase</fullName>
        <ecNumber evidence="8">4.1.1.28</ecNumber>
    </recommendedName>
    <alternativeName>
        <fullName evidence="10">DOPA decarboxylase</fullName>
    </alternativeName>
</protein>
<keyword evidence="4" id="KW-0127">Catecholamine biosynthesis</keyword>
<sequence>MENAENFEAAAVELAKYITDYFNNIRSRKVLPVCAPGFLRILITDRAPEKAEPWDDVFADIERIIMSGICHWQHPRFASFFPSRTSYAAILGGMFSNALATDVISWKSFPAATELEVIVLDWLAKAIKLPKIFLSTSEGDGGGVIQNSSTECMLMSLFAARTASINKMKTENNEMEDWIAVTKLIAYKSEETHSSFVKACKIALIKVRDIELDDRRSMRGNSLKKAIEEDRAKGCVPFYICSTLGTTSVCAFDNIKEIGAVCKDEGIWLHIDAAYAGNAFICPEYRYLMNGVEYADSICVSPHKWLQVPTGCSVLWLQNSNKLVDSIPEPGEYLQCTQNSEMPNFTKWQIPCGRPFTSLKLWFVLRLIGIRQLQKIIRKDIKLAHIFRELIDKDGRFELIGENLMSLVCFRLKGSNEINEELIKSITLTREIHIGCSKIDDNVFLRFVVHAYQATIEDINYSYKLIAKLADQVLHSQPKPRTQTSKDCLKCMISIFH</sequence>
<evidence type="ECO:0000256" key="9">
    <source>
        <dbReference type="ARBA" id="ARBA00040968"/>
    </source>
</evidence>
<dbReference type="GO" id="GO:0042423">
    <property type="term" value="P:catecholamine biosynthetic process"/>
    <property type="evidence" value="ECO:0007669"/>
    <property type="project" value="UniProtKB-KW"/>
</dbReference>
<evidence type="ECO:0000256" key="5">
    <source>
        <dbReference type="ARBA" id="ARBA00022793"/>
    </source>
</evidence>
<dbReference type="PANTHER" id="PTHR11999:SF167">
    <property type="entry name" value="AROMATIC-L-AMINO-ACID DECARBOXYLASE"/>
    <property type="match status" value="1"/>
</dbReference>
<dbReference type="GO" id="GO:0019752">
    <property type="term" value="P:carboxylic acid metabolic process"/>
    <property type="evidence" value="ECO:0007669"/>
    <property type="project" value="InterPro"/>
</dbReference>
<evidence type="ECO:0000256" key="1">
    <source>
        <dbReference type="ARBA" id="ARBA00001933"/>
    </source>
</evidence>
<evidence type="ECO:0000256" key="3">
    <source>
        <dbReference type="ARBA" id="ARBA00011738"/>
    </source>
</evidence>
<evidence type="ECO:0000313" key="13">
    <source>
        <dbReference type="EMBL" id="KOF84151.1"/>
    </source>
</evidence>
<dbReference type="SUPFAM" id="SSF53383">
    <property type="entry name" value="PLP-dependent transferases"/>
    <property type="match status" value="1"/>
</dbReference>
<feature type="modified residue" description="N6-(pyridoxal phosphate)lysine" evidence="11">
    <location>
        <position position="304"/>
    </location>
</feature>
<name>A0A0L8H4D6_OCTBM</name>
<dbReference type="OrthoDB" id="639767at2759"/>
<evidence type="ECO:0000256" key="8">
    <source>
        <dbReference type="ARBA" id="ARBA00038886"/>
    </source>
</evidence>
<evidence type="ECO:0000256" key="6">
    <source>
        <dbReference type="ARBA" id="ARBA00022898"/>
    </source>
</evidence>
<reference evidence="13" key="1">
    <citation type="submission" date="2015-07" db="EMBL/GenBank/DDBJ databases">
        <title>MeaNS - Measles Nucleotide Surveillance Program.</title>
        <authorList>
            <person name="Tran T."/>
            <person name="Druce J."/>
        </authorList>
    </citation>
    <scope>NUCLEOTIDE SEQUENCE</scope>
    <source>
        <strain evidence="13">UCB-OBI-ISO-001</strain>
        <tissue evidence="13">Gonad</tissue>
    </source>
</reference>
<dbReference type="KEGG" id="obi:106872852"/>
<dbReference type="PANTHER" id="PTHR11999">
    <property type="entry name" value="GROUP II PYRIDOXAL-5-PHOSPHATE DECARBOXYLASE"/>
    <property type="match status" value="1"/>
</dbReference>
<dbReference type="STRING" id="37653.A0A0L8H4D6"/>
<dbReference type="EMBL" id="KQ419241">
    <property type="protein sequence ID" value="KOF84151.1"/>
    <property type="molecule type" value="Genomic_DNA"/>
</dbReference>
<evidence type="ECO:0000256" key="11">
    <source>
        <dbReference type="PIRSR" id="PIRSR602129-50"/>
    </source>
</evidence>
<dbReference type="GO" id="GO:0006520">
    <property type="term" value="P:amino acid metabolic process"/>
    <property type="evidence" value="ECO:0007669"/>
    <property type="project" value="InterPro"/>
</dbReference>
<keyword evidence="5" id="KW-0210">Decarboxylase</keyword>
<dbReference type="Gene3D" id="1.20.1340.10">
    <property type="entry name" value="dopa decarboxylase, N-terminal domain"/>
    <property type="match status" value="1"/>
</dbReference>
<evidence type="ECO:0000256" key="10">
    <source>
        <dbReference type="ARBA" id="ARBA00041275"/>
    </source>
</evidence>
<dbReference type="GO" id="GO:0030170">
    <property type="term" value="F:pyridoxal phosphate binding"/>
    <property type="evidence" value="ECO:0007669"/>
    <property type="project" value="InterPro"/>
</dbReference>
<dbReference type="GO" id="GO:0005737">
    <property type="term" value="C:cytoplasm"/>
    <property type="evidence" value="ECO:0007669"/>
    <property type="project" value="TreeGrafter"/>
</dbReference>
<dbReference type="InterPro" id="IPR015424">
    <property type="entry name" value="PyrdxlP-dep_Trfase"/>
</dbReference>
<evidence type="ECO:0000256" key="4">
    <source>
        <dbReference type="ARBA" id="ARBA00022584"/>
    </source>
</evidence>
<dbReference type="CDD" id="cd06450">
    <property type="entry name" value="DOPA_deC_like"/>
    <property type="match status" value="1"/>
</dbReference>
<organism evidence="13">
    <name type="scientific">Octopus bimaculoides</name>
    <name type="common">California two-spotted octopus</name>
    <dbReference type="NCBI Taxonomy" id="37653"/>
    <lineage>
        <taxon>Eukaryota</taxon>
        <taxon>Metazoa</taxon>
        <taxon>Spiralia</taxon>
        <taxon>Lophotrochozoa</taxon>
        <taxon>Mollusca</taxon>
        <taxon>Cephalopoda</taxon>
        <taxon>Coleoidea</taxon>
        <taxon>Octopodiformes</taxon>
        <taxon>Octopoda</taxon>
        <taxon>Incirrata</taxon>
        <taxon>Octopodidae</taxon>
        <taxon>Octopus</taxon>
    </lineage>
</organism>
<dbReference type="InterPro" id="IPR015421">
    <property type="entry name" value="PyrdxlP-dep_Trfase_major"/>
</dbReference>
<dbReference type="GO" id="GO:0004058">
    <property type="term" value="F:aromatic-L-amino-acid decarboxylase activity"/>
    <property type="evidence" value="ECO:0007669"/>
    <property type="project" value="UniProtKB-EC"/>
</dbReference>
<comment type="subunit">
    <text evidence="3">Homodimer.</text>
</comment>
<dbReference type="Gene3D" id="3.40.640.10">
    <property type="entry name" value="Type I PLP-dependent aspartate aminotransferase-like (Major domain)"/>
    <property type="match status" value="1"/>
</dbReference>
<dbReference type="Gene3D" id="3.90.1150.10">
    <property type="entry name" value="Aspartate Aminotransferase, domain 1"/>
    <property type="match status" value="1"/>
</dbReference>
<comment type="cofactor">
    <cofactor evidence="1 11 12">
        <name>pyridoxal 5'-phosphate</name>
        <dbReference type="ChEBI" id="CHEBI:597326"/>
    </cofactor>
</comment>
<dbReference type="PRINTS" id="PR00800">
    <property type="entry name" value="YHDCRBOXLASE"/>
</dbReference>
<keyword evidence="7 12" id="KW-0456">Lyase</keyword>
<dbReference type="InterPro" id="IPR010977">
    <property type="entry name" value="Aromatic_deC"/>
</dbReference>
<gene>
    <name evidence="13" type="ORF">OCBIM_22022529mg</name>
</gene>
<evidence type="ECO:0000256" key="12">
    <source>
        <dbReference type="RuleBase" id="RU000382"/>
    </source>
</evidence>
<dbReference type="OMA" id="HSYINDG"/>
<dbReference type="AlphaFoldDB" id="A0A0L8H4D6"/>
<comment type="similarity">
    <text evidence="2 12">Belongs to the group II decarboxylase family.</text>
</comment>
<dbReference type="InterPro" id="IPR015422">
    <property type="entry name" value="PyrdxlP-dep_Trfase_small"/>
</dbReference>
<dbReference type="FunFam" id="3.40.640.10:FF:000025">
    <property type="entry name" value="Histidine decarboxylase"/>
    <property type="match status" value="1"/>
</dbReference>
<dbReference type="EC" id="4.1.1.28" evidence="8"/>
<proteinExistence type="inferred from homology"/>
<accession>A0A0L8H4D6</accession>
<keyword evidence="6 11" id="KW-0663">Pyridoxal phosphate</keyword>
<evidence type="ECO:0000256" key="7">
    <source>
        <dbReference type="ARBA" id="ARBA00023239"/>
    </source>
</evidence>
<dbReference type="Pfam" id="PF00282">
    <property type="entry name" value="Pyridoxal_deC"/>
    <property type="match status" value="1"/>
</dbReference>
<evidence type="ECO:0000256" key="2">
    <source>
        <dbReference type="ARBA" id="ARBA00009533"/>
    </source>
</evidence>